<dbReference type="AlphaFoldDB" id="A0A5A8DJC3"/>
<dbReference type="EMBL" id="VLTL01000079">
    <property type="protein sequence ID" value="KAA0162546.1"/>
    <property type="molecule type" value="Genomic_DNA"/>
</dbReference>
<organism evidence="5 6">
    <name type="scientific">Cafeteria roenbergensis</name>
    <name type="common">Marine flagellate</name>
    <dbReference type="NCBI Taxonomy" id="33653"/>
    <lineage>
        <taxon>Eukaryota</taxon>
        <taxon>Sar</taxon>
        <taxon>Stramenopiles</taxon>
        <taxon>Bigyra</taxon>
        <taxon>Opalozoa</taxon>
        <taxon>Bicosoecida</taxon>
        <taxon>Cafeteriaceae</taxon>
        <taxon>Cafeteria</taxon>
    </lineage>
</organism>
<evidence type="ECO:0000313" key="9">
    <source>
        <dbReference type="Proteomes" id="UP000325113"/>
    </source>
</evidence>
<evidence type="ECO:0000313" key="2">
    <source>
        <dbReference type="EMBL" id="KAA0153560.1"/>
    </source>
</evidence>
<dbReference type="Proteomes" id="UP000324907">
    <property type="component" value="Unassembled WGS sequence"/>
</dbReference>
<dbReference type="Proteomes" id="UP000325113">
    <property type="component" value="Unassembled WGS sequence"/>
</dbReference>
<keyword evidence="7" id="KW-1185">Reference proteome</keyword>
<sequence length="220" mass="22893">MALAGCAFCAHDGDAASYIPEDLSGLWRFKQTSSRMAAAGAGVGEDHRTMLGAHGKHASKADARRPAATHGRMIQERPHHHAADAAFVEVGAAGEAKEQAAGFCFSRVEAERGVKPPASSTPALEDGSRWVCLDSREKVCDCDSAKDDLACSAPRSAVRLLAAGIFIAISLTIAAVGCIWASHIDVGAMFARSSRWGADGEASMAVPFKQDDAADAGSIP</sequence>
<protein>
    <submittedName>
        <fullName evidence="5">Uncharacterized protein</fullName>
    </submittedName>
</protein>
<evidence type="ECO:0000313" key="5">
    <source>
        <dbReference type="EMBL" id="KAA0165452.1"/>
    </source>
</evidence>
<evidence type="ECO:0000256" key="1">
    <source>
        <dbReference type="SAM" id="Phobius"/>
    </source>
</evidence>
<gene>
    <name evidence="5" type="ORF">FNF27_07655</name>
    <name evidence="4" type="ORF">FNF28_04640</name>
    <name evidence="2" type="ORF">FNF29_02949</name>
    <name evidence="3" type="ORF">FNF31_04631</name>
</gene>
<dbReference type="EMBL" id="VLTO01000094">
    <property type="protein sequence ID" value="KAA0165452.1"/>
    <property type="molecule type" value="Genomic_DNA"/>
</dbReference>
<dbReference type="Proteomes" id="UP000323011">
    <property type="component" value="Unassembled WGS sequence"/>
</dbReference>
<evidence type="ECO:0000313" key="4">
    <source>
        <dbReference type="EMBL" id="KAA0162546.1"/>
    </source>
</evidence>
<dbReference type="EMBL" id="VLTN01000015">
    <property type="protein sequence ID" value="KAA0153560.1"/>
    <property type="molecule type" value="Genomic_DNA"/>
</dbReference>
<feature type="transmembrane region" description="Helical" evidence="1">
    <location>
        <begin position="160"/>
        <end position="182"/>
    </location>
</feature>
<dbReference type="Proteomes" id="UP000322899">
    <property type="component" value="Unassembled WGS sequence"/>
</dbReference>
<accession>A0A5A8DJC3</accession>
<keyword evidence="1" id="KW-1133">Transmembrane helix</keyword>
<evidence type="ECO:0000313" key="3">
    <source>
        <dbReference type="EMBL" id="KAA0159986.1"/>
    </source>
</evidence>
<keyword evidence="1" id="KW-0812">Transmembrane</keyword>
<comment type="caution">
    <text evidence="5">The sequence shown here is derived from an EMBL/GenBank/DDBJ whole genome shotgun (WGS) entry which is preliminary data.</text>
</comment>
<keyword evidence="1" id="KW-0472">Membrane</keyword>
<dbReference type="EMBL" id="VLTM01000049">
    <property type="protein sequence ID" value="KAA0159986.1"/>
    <property type="molecule type" value="Genomic_DNA"/>
</dbReference>
<evidence type="ECO:0000313" key="8">
    <source>
        <dbReference type="Proteomes" id="UP000324907"/>
    </source>
</evidence>
<reference evidence="6 7" key="1">
    <citation type="submission" date="2019-07" db="EMBL/GenBank/DDBJ databases">
        <title>Genomes of Cafeteria roenbergensis.</title>
        <authorList>
            <person name="Fischer M.G."/>
            <person name="Hackl T."/>
            <person name="Roman M."/>
        </authorList>
    </citation>
    <scope>NUCLEOTIDE SEQUENCE [LARGE SCALE GENOMIC DNA]</scope>
    <source>
        <strain evidence="2 7">BVI</strain>
        <strain evidence="3 9">Cflag</strain>
        <strain evidence="5 6">E4-10P</strain>
        <strain evidence="4 8">RCC970-E3</strain>
    </source>
</reference>
<evidence type="ECO:0000313" key="6">
    <source>
        <dbReference type="Proteomes" id="UP000322899"/>
    </source>
</evidence>
<name>A0A5A8DJC3_CAFRO</name>
<proteinExistence type="predicted"/>
<evidence type="ECO:0000313" key="7">
    <source>
        <dbReference type="Proteomes" id="UP000323011"/>
    </source>
</evidence>